<proteinExistence type="inferred from homology"/>
<dbReference type="CDD" id="cd06533">
    <property type="entry name" value="Glyco_transf_WecG_TagA"/>
    <property type="match status" value="1"/>
</dbReference>
<evidence type="ECO:0000256" key="2">
    <source>
        <dbReference type="ARBA" id="ARBA00022679"/>
    </source>
</evidence>
<reference evidence="6 7" key="1">
    <citation type="journal article" date="2013" name="Int. J. Syst. Evol. Microbiol.">
        <title>Tumebacillus flagellatus sp. nov., an alpha-amylase/pullulanase-producing bacterium isolated from cassava wastewater.</title>
        <authorList>
            <person name="Wang Q."/>
            <person name="Xie N."/>
            <person name="Qin Y."/>
            <person name="Shen N."/>
            <person name="Zhu J."/>
            <person name="Mi H."/>
            <person name="Huang R."/>
        </authorList>
    </citation>
    <scope>NUCLEOTIDE SEQUENCE [LARGE SCALE GENOMIC DNA]</scope>
    <source>
        <strain evidence="6 7">GST4</strain>
    </source>
</reference>
<comment type="catalytic activity">
    <reaction evidence="5">
        <text>UDP-N-acetyl-alpha-D-mannosamine + N-acetyl-alpha-D-glucosaminyl-di-trans,octa-cis-undecaprenyl diphosphate = N-acetyl-beta-D-mannosaminyl-(1-&gt;4)-N-acetyl-alpha-D-glucosaminyl di-trans,octa-cis-undecaprenyl diphosphate + UDP + H(+)</text>
        <dbReference type="Rhea" id="RHEA:16053"/>
        <dbReference type="ChEBI" id="CHEBI:15378"/>
        <dbReference type="ChEBI" id="CHEBI:58223"/>
        <dbReference type="ChEBI" id="CHEBI:62959"/>
        <dbReference type="ChEBI" id="CHEBI:68623"/>
        <dbReference type="ChEBI" id="CHEBI:132210"/>
        <dbReference type="EC" id="2.4.1.187"/>
    </reaction>
</comment>
<comment type="caution">
    <text evidence="6">The sequence shown here is derived from an EMBL/GenBank/DDBJ whole genome shotgun (WGS) entry which is preliminary data.</text>
</comment>
<accession>A0A074LSE3</accession>
<keyword evidence="7" id="KW-1185">Reference proteome</keyword>
<name>A0A074LSE3_9BACL</name>
<comment type="pathway">
    <text evidence="5">Cell wall biogenesis; teichoic acid biosynthesis.</text>
</comment>
<dbReference type="GO" id="GO:0071555">
    <property type="term" value="P:cell wall organization"/>
    <property type="evidence" value="ECO:0007669"/>
    <property type="project" value="UniProtKB-KW"/>
</dbReference>
<evidence type="ECO:0000256" key="1">
    <source>
        <dbReference type="ARBA" id="ARBA00022676"/>
    </source>
</evidence>
<organism evidence="6 7">
    <name type="scientific">Tumebacillus flagellatus</name>
    <dbReference type="NCBI Taxonomy" id="1157490"/>
    <lineage>
        <taxon>Bacteria</taxon>
        <taxon>Bacillati</taxon>
        <taxon>Bacillota</taxon>
        <taxon>Bacilli</taxon>
        <taxon>Bacillales</taxon>
        <taxon>Alicyclobacillaceae</taxon>
        <taxon>Tumebacillus</taxon>
    </lineage>
</organism>
<comment type="similarity">
    <text evidence="5">Belongs to the glycosyltransferase 26 family. TagA/TarA subfamily.</text>
</comment>
<keyword evidence="3 5" id="KW-0777">Teichoic acid biosynthesis</keyword>
<dbReference type="PANTHER" id="PTHR34136:SF1">
    <property type="entry name" value="UDP-N-ACETYL-D-MANNOSAMINURONIC ACID TRANSFERASE"/>
    <property type="match status" value="1"/>
</dbReference>
<dbReference type="RefSeq" id="WP_038085591.1">
    <property type="nucleotide sequence ID" value="NZ_JMIR01000006.1"/>
</dbReference>
<dbReference type="GO" id="GO:0019350">
    <property type="term" value="P:teichoic acid biosynthetic process"/>
    <property type="evidence" value="ECO:0007669"/>
    <property type="project" value="UniProtKB-UniRule"/>
</dbReference>
<dbReference type="STRING" id="1157490.EL26_06130"/>
<evidence type="ECO:0000256" key="3">
    <source>
        <dbReference type="ARBA" id="ARBA00022944"/>
    </source>
</evidence>
<dbReference type="eggNOG" id="COG1922">
    <property type="taxonomic scope" value="Bacteria"/>
</dbReference>
<dbReference type="Proteomes" id="UP000027931">
    <property type="component" value="Unassembled WGS sequence"/>
</dbReference>
<protein>
    <recommendedName>
        <fullName evidence="5">N-acetylglucosaminyldiphosphoundecaprenol N-acetyl-beta-D-mannosaminyltransferase</fullName>
        <ecNumber evidence="5">2.4.1.187</ecNumber>
    </recommendedName>
    <alternativeName>
        <fullName evidence="5">N-acetylmannosaminyltransferase</fullName>
    </alternativeName>
    <alternativeName>
        <fullName evidence="5">UDP-N-acetylmannosamine transferase</fullName>
    </alternativeName>
    <alternativeName>
        <fullName evidence="5">UDP-N-acetylmannosamine:N-acetylglucosaminyl pyrophosphorylundecaprenol N-acetylmannosaminyltransferase</fullName>
    </alternativeName>
</protein>
<evidence type="ECO:0000313" key="7">
    <source>
        <dbReference type="Proteomes" id="UP000027931"/>
    </source>
</evidence>
<keyword evidence="4 5" id="KW-0961">Cell wall biogenesis/degradation</keyword>
<dbReference type="NCBIfam" id="TIGR00696">
    <property type="entry name" value="wecG_tagA_cpsF"/>
    <property type="match status" value="1"/>
</dbReference>
<dbReference type="GO" id="GO:0047244">
    <property type="term" value="F:N-acetylglucosaminyldiphosphoundecaprenol N-acetyl-beta-D-mannosaminyltransferase activity"/>
    <property type="evidence" value="ECO:0007669"/>
    <property type="project" value="UniProtKB-UniRule"/>
</dbReference>
<keyword evidence="1 5" id="KW-0328">Glycosyltransferase</keyword>
<evidence type="ECO:0000256" key="5">
    <source>
        <dbReference type="HAMAP-Rule" id="MF_02070"/>
    </source>
</evidence>
<evidence type="ECO:0000313" key="6">
    <source>
        <dbReference type="EMBL" id="KEO84039.1"/>
    </source>
</evidence>
<keyword evidence="2 5" id="KW-0808">Transferase</keyword>
<dbReference type="AlphaFoldDB" id="A0A074LSE3"/>
<dbReference type="InterPro" id="IPR034714">
    <property type="entry name" value="TagA_TarA"/>
</dbReference>
<dbReference type="PANTHER" id="PTHR34136">
    <property type="match status" value="1"/>
</dbReference>
<comment type="function">
    <text evidence="5">Catalyzes the conversion of GlcNAc-PP-undecaprenol into ManNAc-GlcNAc-PP-undecaprenol, the first committed lipid intermediate in the de novo synthesis of teichoic acid.</text>
</comment>
<dbReference type="EMBL" id="JMIR01000006">
    <property type="protein sequence ID" value="KEO84039.1"/>
    <property type="molecule type" value="Genomic_DNA"/>
</dbReference>
<dbReference type="HAMAP" id="MF_02070">
    <property type="entry name" value="TagA_TarA"/>
    <property type="match status" value="1"/>
</dbReference>
<dbReference type="UniPathway" id="UPA00632"/>
<sequence length="244" mass="27375">MQNQVHILGVGFSTLTFSQTLQQLKQDLQNTIQPRHIITANPEIIMLARSDAGFKQLLESADLITPDGIGAVWASKYYGEALRERVTGVELSTALIEHCADQGLGVFLLGATPESNRLAVENLRKRYPNLRIAGRDGYFKEHDLPDVLEAVRAFKPNLLLVGLGAPRQELFIAKHKSELGVPVSMGIGGCIDIFAGVVKRAPKLWQKLRLEWLHRLLSQPSRWRRQLVLPKFVITVLTDKNRKK</sequence>
<dbReference type="OrthoDB" id="9771846at2"/>
<dbReference type="EC" id="2.4.1.187" evidence="5"/>
<dbReference type="InterPro" id="IPR004629">
    <property type="entry name" value="WecG_TagA_CpsF"/>
</dbReference>
<dbReference type="Pfam" id="PF03808">
    <property type="entry name" value="Glyco_tran_WecG"/>
    <property type="match status" value="1"/>
</dbReference>
<evidence type="ECO:0000256" key="4">
    <source>
        <dbReference type="ARBA" id="ARBA00023316"/>
    </source>
</evidence>
<gene>
    <name evidence="6" type="ORF">EL26_06130</name>
</gene>